<dbReference type="InterPro" id="IPR036378">
    <property type="entry name" value="FAS1_dom_sf"/>
</dbReference>
<dbReference type="Pfam" id="PF02469">
    <property type="entry name" value="Fasciclin"/>
    <property type="match status" value="1"/>
</dbReference>
<dbReference type="RefSeq" id="WP_184195492.1">
    <property type="nucleotide sequence ID" value="NZ_JACHGW010000002.1"/>
</dbReference>
<dbReference type="InterPro" id="IPR000782">
    <property type="entry name" value="FAS1_domain"/>
</dbReference>
<dbReference type="SUPFAM" id="SSF82153">
    <property type="entry name" value="FAS1 domain"/>
    <property type="match status" value="1"/>
</dbReference>
<protein>
    <submittedName>
        <fullName evidence="2">Putative surface protein with fasciclin (FAS1) repeats</fullName>
    </submittedName>
</protein>
<dbReference type="SMART" id="SM00554">
    <property type="entry name" value="FAS1"/>
    <property type="match status" value="1"/>
</dbReference>
<organism evidence="2 3">
    <name type="scientific">Armatimonas rosea</name>
    <dbReference type="NCBI Taxonomy" id="685828"/>
    <lineage>
        <taxon>Bacteria</taxon>
        <taxon>Bacillati</taxon>
        <taxon>Armatimonadota</taxon>
        <taxon>Armatimonadia</taxon>
        <taxon>Armatimonadales</taxon>
        <taxon>Armatimonadaceae</taxon>
        <taxon>Armatimonas</taxon>
    </lineage>
</organism>
<reference evidence="2 3" key="1">
    <citation type="submission" date="2020-08" db="EMBL/GenBank/DDBJ databases">
        <title>Genomic Encyclopedia of Type Strains, Phase IV (KMG-IV): sequencing the most valuable type-strain genomes for metagenomic binning, comparative biology and taxonomic classification.</title>
        <authorList>
            <person name="Goeker M."/>
        </authorList>
    </citation>
    <scope>NUCLEOTIDE SEQUENCE [LARGE SCALE GENOMIC DNA]</scope>
    <source>
        <strain evidence="2 3">DSM 23562</strain>
    </source>
</reference>
<dbReference type="Proteomes" id="UP000520814">
    <property type="component" value="Unassembled WGS sequence"/>
</dbReference>
<feature type="domain" description="FAS1" evidence="1">
    <location>
        <begin position="114"/>
        <end position="249"/>
    </location>
</feature>
<evidence type="ECO:0000313" key="3">
    <source>
        <dbReference type="Proteomes" id="UP000520814"/>
    </source>
</evidence>
<dbReference type="InterPro" id="IPR050904">
    <property type="entry name" value="Adhesion/Biosynth-related"/>
</dbReference>
<dbReference type="EMBL" id="JACHGW010000002">
    <property type="protein sequence ID" value="MBB6050472.1"/>
    <property type="molecule type" value="Genomic_DNA"/>
</dbReference>
<keyword evidence="3" id="KW-1185">Reference proteome</keyword>
<sequence>MKYQERALRLTAALAIAGLVASQIPMRGQTALGSVQPPSGGQPADGYLSGNSDNSGSFLGIKGLTNRNAITGVALGLLGLGAYSTILDSRAVGAAAGGAASGLNGAMIAGASNQPIYDVLKSKPEDFSETVRLIDSAEQVNLLREDHPYTFFAPSNSGLSLLSATQLAQLKDPSNKSALVSLIKRHTVSGRYKISELLALKDGTTLETLSGDKVTVHNKNGILTINNILVSQNDIAASNGWIHPIEAPLQEP</sequence>
<dbReference type="PANTHER" id="PTHR10900">
    <property type="entry name" value="PERIOSTIN-RELATED"/>
    <property type="match status" value="1"/>
</dbReference>
<proteinExistence type="predicted"/>
<dbReference type="AlphaFoldDB" id="A0A7W9SPJ3"/>
<evidence type="ECO:0000259" key="1">
    <source>
        <dbReference type="PROSITE" id="PS50213"/>
    </source>
</evidence>
<evidence type="ECO:0000313" key="2">
    <source>
        <dbReference type="EMBL" id="MBB6050472.1"/>
    </source>
</evidence>
<accession>A0A7W9SPJ3</accession>
<dbReference type="PANTHER" id="PTHR10900:SF77">
    <property type="entry name" value="FI19380P1"/>
    <property type="match status" value="1"/>
</dbReference>
<dbReference type="Gene3D" id="2.30.180.10">
    <property type="entry name" value="FAS1 domain"/>
    <property type="match status" value="1"/>
</dbReference>
<name>A0A7W9SPJ3_ARMRO</name>
<dbReference type="PROSITE" id="PS50213">
    <property type="entry name" value="FAS1"/>
    <property type="match status" value="1"/>
</dbReference>
<gene>
    <name evidence="2" type="ORF">HNQ39_002263</name>
</gene>
<comment type="caution">
    <text evidence="2">The sequence shown here is derived from an EMBL/GenBank/DDBJ whole genome shotgun (WGS) entry which is preliminary data.</text>
</comment>